<evidence type="ECO:0000256" key="1">
    <source>
        <dbReference type="SAM" id="MobiDB-lite"/>
    </source>
</evidence>
<dbReference type="AlphaFoldDB" id="A0A3S5A251"/>
<feature type="compositionally biased region" description="Polar residues" evidence="1">
    <location>
        <begin position="93"/>
        <end position="133"/>
    </location>
</feature>
<evidence type="ECO:0000313" key="2">
    <source>
        <dbReference type="EMBL" id="VEL17742.1"/>
    </source>
</evidence>
<feature type="region of interest" description="Disordered" evidence="1">
    <location>
        <begin position="183"/>
        <end position="246"/>
    </location>
</feature>
<keyword evidence="3" id="KW-1185">Reference proteome</keyword>
<organism evidence="2 3">
    <name type="scientific">Protopolystoma xenopodis</name>
    <dbReference type="NCBI Taxonomy" id="117903"/>
    <lineage>
        <taxon>Eukaryota</taxon>
        <taxon>Metazoa</taxon>
        <taxon>Spiralia</taxon>
        <taxon>Lophotrochozoa</taxon>
        <taxon>Platyhelminthes</taxon>
        <taxon>Monogenea</taxon>
        <taxon>Polyopisthocotylea</taxon>
        <taxon>Polystomatidea</taxon>
        <taxon>Polystomatidae</taxon>
        <taxon>Protopolystoma</taxon>
    </lineage>
</organism>
<proteinExistence type="predicted"/>
<protein>
    <submittedName>
        <fullName evidence="2">Uncharacterized protein</fullName>
    </submittedName>
</protein>
<name>A0A3S5A251_9PLAT</name>
<dbReference type="Proteomes" id="UP000784294">
    <property type="component" value="Unassembled WGS sequence"/>
</dbReference>
<sequence length="246" mass="26422">MTDESSAQGGWGHQQALQLASDPVAPAGRVAKQNLARSRVELEHTNSDTGGLLQSRLLGAHSVNRRSRRPAAATAFMAGLSNTSTDRGRQNTRRQSMSRAETSASYRSRYSADFNSSIASEGNTPTITNNQQKRNNRIGMKGQLHAESRPSANLPSTSSDSAPFVPFHLLPLNLRPGAELKDNRVGYEEGRRKPGPTGQGLGMVKKQKGKERGSGVQGSSLASERTSELLGKNSPTKDEIDTVVTV</sequence>
<evidence type="ECO:0000313" key="3">
    <source>
        <dbReference type="Proteomes" id="UP000784294"/>
    </source>
</evidence>
<feature type="region of interest" description="Disordered" evidence="1">
    <location>
        <begin position="1"/>
        <end position="53"/>
    </location>
</feature>
<accession>A0A3S5A251</accession>
<gene>
    <name evidence="2" type="ORF">PXEA_LOCUS11182</name>
</gene>
<feature type="compositionally biased region" description="Basic and acidic residues" evidence="1">
    <location>
        <begin position="183"/>
        <end position="192"/>
    </location>
</feature>
<feature type="region of interest" description="Disordered" evidence="1">
    <location>
        <begin position="76"/>
        <end position="135"/>
    </location>
</feature>
<dbReference type="EMBL" id="CAAALY010034006">
    <property type="protein sequence ID" value="VEL17742.1"/>
    <property type="molecule type" value="Genomic_DNA"/>
</dbReference>
<comment type="caution">
    <text evidence="2">The sequence shown here is derived from an EMBL/GenBank/DDBJ whole genome shotgun (WGS) entry which is preliminary data.</text>
</comment>
<reference evidence="2" key="1">
    <citation type="submission" date="2018-11" db="EMBL/GenBank/DDBJ databases">
        <authorList>
            <consortium name="Pathogen Informatics"/>
        </authorList>
    </citation>
    <scope>NUCLEOTIDE SEQUENCE</scope>
</reference>